<evidence type="ECO:0000256" key="2">
    <source>
        <dbReference type="ARBA" id="ARBA00012759"/>
    </source>
</evidence>
<gene>
    <name evidence="10" type="ORF">PoMZ_10729</name>
</gene>
<dbReference type="EMBL" id="CP034204">
    <property type="protein sequence ID" value="QBZ55013.1"/>
    <property type="molecule type" value="Genomic_DNA"/>
</dbReference>
<name>A0A4P7MYL9_PYROR</name>
<dbReference type="Proteomes" id="UP000294847">
    <property type="component" value="Chromosome 1"/>
</dbReference>
<keyword evidence="4" id="KW-0833">Ubl conjugation pathway</keyword>
<keyword evidence="5" id="KW-0378">Hydrolase</keyword>
<dbReference type="EC" id="3.4.19.12" evidence="2"/>
<protein>
    <recommendedName>
        <fullName evidence="2">ubiquitinyl hydrolase 1</fullName>
        <ecNumber evidence="2">3.4.19.12</ecNumber>
    </recommendedName>
</protein>
<evidence type="ECO:0000256" key="4">
    <source>
        <dbReference type="ARBA" id="ARBA00022786"/>
    </source>
</evidence>
<organism evidence="10 11">
    <name type="scientific">Pyricularia oryzae</name>
    <name type="common">Rice blast fungus</name>
    <name type="synonym">Magnaporthe oryzae</name>
    <dbReference type="NCBI Taxonomy" id="318829"/>
    <lineage>
        <taxon>Eukaryota</taxon>
        <taxon>Fungi</taxon>
        <taxon>Dikarya</taxon>
        <taxon>Ascomycota</taxon>
        <taxon>Pezizomycotina</taxon>
        <taxon>Sordariomycetes</taxon>
        <taxon>Sordariomycetidae</taxon>
        <taxon>Magnaporthales</taxon>
        <taxon>Pyriculariaceae</taxon>
        <taxon>Pyricularia</taxon>
    </lineage>
</organism>
<reference evidence="10 11" key="1">
    <citation type="journal article" date="2019" name="Mol. Biol. Evol.">
        <title>Blast fungal genomes show frequent chromosomal changes, gene gains and losses, and effector gene turnover.</title>
        <authorList>
            <person name="Gomez Luciano L.B."/>
            <person name="Jason Tsai I."/>
            <person name="Chuma I."/>
            <person name="Tosa Y."/>
            <person name="Chen Y.H."/>
            <person name="Li J.Y."/>
            <person name="Li M.Y."/>
            <person name="Jade Lu M.Y."/>
            <person name="Nakayashiki H."/>
            <person name="Li W.H."/>
        </authorList>
    </citation>
    <scope>NUCLEOTIDE SEQUENCE [LARGE SCALE GENOMIC DNA]</scope>
    <source>
        <strain evidence="10">MZ5-1-6</strain>
    </source>
</reference>
<dbReference type="InterPro" id="IPR046541">
    <property type="entry name" value="DUF6606"/>
</dbReference>
<comment type="catalytic activity">
    <reaction evidence="1">
        <text>Thiol-dependent hydrolysis of ester, thioester, amide, peptide and isopeptide bonds formed by the C-terminal Gly of ubiquitin (a 76-residue protein attached to proteins as an intracellular targeting signal).</text>
        <dbReference type="EC" id="3.4.19.12"/>
    </reaction>
</comment>
<dbReference type="Pfam" id="PF20255">
    <property type="entry name" value="DUF6606"/>
    <property type="match status" value="1"/>
</dbReference>
<evidence type="ECO:0000259" key="9">
    <source>
        <dbReference type="Pfam" id="PF20255"/>
    </source>
</evidence>
<evidence type="ECO:0000256" key="6">
    <source>
        <dbReference type="ARBA" id="ARBA00022807"/>
    </source>
</evidence>
<dbReference type="GO" id="GO:0006508">
    <property type="term" value="P:proteolysis"/>
    <property type="evidence" value="ECO:0007669"/>
    <property type="project" value="UniProtKB-KW"/>
</dbReference>
<feature type="domain" description="DUF6606" evidence="9">
    <location>
        <begin position="18"/>
        <end position="290"/>
    </location>
</feature>
<dbReference type="PANTHER" id="PTHR13367:SF34">
    <property type="match status" value="1"/>
</dbReference>
<accession>A0A4P7MYL9</accession>
<evidence type="ECO:0000259" key="8">
    <source>
        <dbReference type="Pfam" id="PF12340"/>
    </source>
</evidence>
<evidence type="ECO:0000256" key="5">
    <source>
        <dbReference type="ARBA" id="ARBA00022801"/>
    </source>
</evidence>
<keyword evidence="7" id="KW-0175">Coiled coil</keyword>
<evidence type="ECO:0000313" key="10">
    <source>
        <dbReference type="EMBL" id="QBZ55013.1"/>
    </source>
</evidence>
<dbReference type="GO" id="GO:0004843">
    <property type="term" value="F:cysteine-type deubiquitinase activity"/>
    <property type="evidence" value="ECO:0007669"/>
    <property type="project" value="UniProtKB-EC"/>
</dbReference>
<feature type="coiled-coil region" evidence="7">
    <location>
        <begin position="579"/>
        <end position="606"/>
    </location>
</feature>
<evidence type="ECO:0000313" key="11">
    <source>
        <dbReference type="Proteomes" id="UP000294847"/>
    </source>
</evidence>
<sequence length="2991" mass="334708">MSKIKAEADLAQDHLLYLVNHVFLPPKLPSGDDGSPKKEAVMLATVLDALVNFKDCVPQDQRAVVEFVASMIQATTSVRAQDTVQLDEGRLNATILGMVNGKLGSVALHVVKQNAGVMITRTSDKIQFDLFELSPCNKVTMASAGRLRRYFPGVAIAMRMEDHIAKTDFVSSISSMLYKLVSSTTPGSQPKVLKAGQYHAEERDTPSPHHVTEFITAFLGPVTEPVKDAGIWKNTRDEVMWKDAFMPWRRSPLWLLLRVAMQLVWYRQSPDNGPDMYKAFMLYLSARILHTAATTPLNSDYLEVMRLKVARRRLKLTSYQCSSSQSKLQVSVLRAVDGFLISARQQQVSASLTPSNNLSQLEKLDLEKDVLHRLPKLDSFLESIEKRKQLLTRGTFNQSISLQAFPTDALPLISAMNNSSQEYVIFNLHSVEAWVATHLEDWAAKHIDEEDTCSNLSTLISDYQSTANSVYQGNPEGTSITVLTIMELWIACDKSAIRHNALLLEYWPQIPTRLLQSLVLPSHRDMIRLKNVEFYLKQRVQKADKKLPYIFDSFGDHQSFAVRSYSQSPALQTLLVQIEDEATKDREQKKRELSNVKAEYSSLKAAYESMVCDEGSGVNRRGRPYTYHPRWCQKCAKFHVMNSLRIDIHEWPLPQEPLKAQATVFELQLHKTFAAWRDTTVFVQLHVFGCKYDGEGDRRDTDNDLFSYVALARYHALPVGPRRIVVSSSSKPHCRTHRKTIMVNLSVTDSDVCLNNGMRYHYFDAATSTKSDISHRKVFNTMIQACTYKSGVDALNKYLYRPFTSPEGLPSNTVIANQCEAPDHISVSEFKSLCSLPSGNKLQWQNILLQLAMPEVDFRKPETSFVLWQAMYQAGPGSGATGQEGLKRCYSLRQSHFIINDDIFCHELIRHLRHAFGRVKQNWESCQTLANFAAVAARVLSLSPSPSIHTACLDFLADARHTAFAWLGKIKTDSQNVAEDFRQELMAKAAEIGLICLSTFDVEDAHLKTLLAKHEDTSVFIQACMNIQECLKPGAFTGGSVMSLFMARWRRLCHRALPLMTIAAGASENNPFDHSIHKYWPEYQKGKKWEPVKSARHWIRSETSEIHGRPLPVHYNLLTGELLVNGIPVSRVSTNYKAHPTYRLLFGENILDVMPSNSAGMQFSVKPLVSGHIVNVGLEGPNNQDLIVVAEKKETGKEGRSVKWQLVPSRVFHQMLPVSFVHNHVHWYNSSSETVEFRPLSSQWTSSPENWVLSKHGSRWKLQTATRQLVSRSSGAMEATGAIFDALEDLPYLHVSVAADNSTVDIDLPRLQLGFGFLAGSTKVYSRQFRGMHIDPSQAVETLMGLHSKLILTNTTGDKRAMLIPDGQVSYSYYKHPLHTRATHVEVLVAKGTSARVHCYNVDEQLGRLVDNGNFRSKIYVAYLHALTCFCLPDKLTGHTGTEQALLVLGSAAARSVFNLSKADSDLLLKVASLTPMRQFYPEGLMEMQSVQWDQSLSFLSQHILLYDKVKELFLQADRQLDISPRLVKKLYSSRTSNAVLTQRDSINCSWSRVPGFGAEKFTTSHDRVYQSRDRLRSAGRSNATATFSQALFSSKPLLMSSCQSDQVSRMWGFFIKANNIDGPGVELPTSLSFDTIWLEDTKQLIAQYWLEIHSALRSKHATFGVFQLMSWFSTLAFTADSETRAMIEVLFAIASIPDVNSVDPPTKTTRYNLSVGYSPVTDVIAGDVVSGGYGYEKSAEAKLPILPDEKKKQANTRRRTEYKRNFDSKVEAFVSCLELQWPCKVPTKPTESDCAGLSTYMDVNKILTTLRSRWKLWHQNHTFYGYLTRLSRALSRQSAGSLAVQLPPLPKLAADNRVASVNGFAATADLFSRNQPPMVRPEDRPVLQLKLGQGSAEGIEQTPSPCVQSFLRCLAVSAGSDFERKYCKDLDGSFRALGSLDLDGKYDAENRFATAHNTGLLQEYLNKCQIYLLAQFRSLASFESLGARDGELVNSPRICRTFFLSQLSTSNWKKLPIEWKPAIIEFALALHDLQRARRLLRAYSSGSSMDLVKELQNIAHFNWDPIEYPQALLMEVESDITIRSVQFDIAQTMASPPDGRNSVMQLNMGEGKSSVIVPLVASLLADGNQLVRVIVAKPQSKQMLQMLLAKLGGLLDVQVLQLPFSRALRLDPAQNVIDVVRAVAPSVAQEMPASLEIHNQFGTGSFPRLRILKANGQQALVDAVASRICETGLAGLPIARQNQESRAALLTYLTKANLTPAEIEAVEGVKQGGLCLSYYYGGLSDEDLFMTFGHLLKSDQPDQEYNSWVADAPDIPASFRHLEGVNIKDKPQCVRLLFPTLRYAKAAIDYFLGHVVFPKYIKEFPSKLSASGWDIGQVKTRPTSGFSGTNDAREVLPLSVAHLDLPNQKHTNALVLGYLLRDDNHVSLIPPRATTGSDADQLLSMVMGMQQEVQVLLDVGAQILELGNVQVAKQWLRMHQEQGNASTKQACVYFDDDDNLCVVDLRGKTELLQTSPFATALNVCLVFLDEAHTRGTDLKLPDDYRAAVTLGANLTKDRLVQACMRMRKLGKGQTVVFCIPPEIKVKILQKVHKDEDESIELADVLHWAIIETWVDIQRSIPLWAVQGRRFGHQKYLWDQSQDGNQSAASMSPQQAVKFQEDEAQTIEDLYKPGERQTKPCCADASSHEGASSIVKHCAQFGEVNFDSAVLQEEQERELAPEIEQERQIERPRPAKPATHRLDPVVVDFAKTGVLPAGSASFKPAFESLELLTAAKLIPKLSEFPQDVLVTRDFARTVELEATAKQDQYLRPVQWVLTSTGGDDRSGTVKHLVIVSPFEAQNLLDTVRHNAKTTLHLYAPRSTLGFESLEDLRLYPTPALPAEWSVPRHLILQMNLFAGQLYISSFADYTALCDMLGLDWEGGGKDGLVVCADGFVDPALNPGKSLKHSFEHSPVGFLKVYLTKVRRDCESIEKTHMGKILNAVILRPEDF</sequence>
<dbReference type="PANTHER" id="PTHR13367">
    <property type="entry name" value="UBIQUITIN THIOESTERASE"/>
    <property type="match status" value="1"/>
</dbReference>
<dbReference type="InterPro" id="IPR051346">
    <property type="entry name" value="OTU_Deubiquitinase"/>
</dbReference>
<evidence type="ECO:0000256" key="7">
    <source>
        <dbReference type="SAM" id="Coils"/>
    </source>
</evidence>
<evidence type="ECO:0000256" key="1">
    <source>
        <dbReference type="ARBA" id="ARBA00000707"/>
    </source>
</evidence>
<dbReference type="Pfam" id="PF12340">
    <property type="entry name" value="DUF3638"/>
    <property type="match status" value="1"/>
</dbReference>
<proteinExistence type="predicted"/>
<keyword evidence="3" id="KW-0645">Protease</keyword>
<feature type="domain" description="DUF3638" evidence="8">
    <location>
        <begin position="2061"/>
        <end position="2175"/>
    </location>
</feature>
<dbReference type="InterPro" id="IPR022099">
    <property type="entry name" value="DUF3638"/>
</dbReference>
<keyword evidence="6" id="KW-0788">Thiol protease</keyword>
<evidence type="ECO:0000256" key="3">
    <source>
        <dbReference type="ARBA" id="ARBA00022670"/>
    </source>
</evidence>